<dbReference type="Proteomes" id="UP000185924">
    <property type="component" value="Unassembled WGS sequence"/>
</dbReference>
<sequence length="152" mass="16679">MEKIGLKYGLFTALGLIVYFLLMKLVGLEQVIELRFLNGVIMAIGVTMAIRAFKISRQGNIGYFSGLGTGIITSALATVLFAVFMVIYIKAFDDALLNVLAGEQFFGGRMAITPGIVIFMVLMLEGVISGFMVAFIAMQWFKRRDHKVPGSP</sequence>
<feature type="transmembrane region" description="Helical" evidence="1">
    <location>
        <begin position="111"/>
        <end position="137"/>
    </location>
</feature>
<evidence type="ECO:0000256" key="1">
    <source>
        <dbReference type="SAM" id="Phobius"/>
    </source>
</evidence>
<keyword evidence="3" id="KW-1185">Reference proteome</keyword>
<dbReference type="RefSeq" id="WP_076421708.1">
    <property type="nucleotide sequence ID" value="NZ_FTNM01000002.1"/>
</dbReference>
<dbReference type="OrthoDB" id="979246at2"/>
<feature type="transmembrane region" description="Helical" evidence="1">
    <location>
        <begin position="65"/>
        <end position="91"/>
    </location>
</feature>
<reference evidence="3" key="1">
    <citation type="submission" date="2017-01" db="EMBL/GenBank/DDBJ databases">
        <authorList>
            <person name="Varghese N."/>
            <person name="Submissions S."/>
        </authorList>
    </citation>
    <scope>NUCLEOTIDE SEQUENCE [LARGE SCALE GENOMIC DNA]</scope>
    <source>
        <strain evidence="3">DM9</strain>
    </source>
</reference>
<dbReference type="InterPro" id="IPR025250">
    <property type="entry name" value="DUF4199"/>
</dbReference>
<proteinExistence type="predicted"/>
<feature type="transmembrane region" description="Helical" evidence="1">
    <location>
        <begin position="34"/>
        <end position="53"/>
    </location>
</feature>
<dbReference type="AlphaFoldDB" id="A0A1N6WKM5"/>
<name>A0A1N6WKM5_9BACT</name>
<keyword evidence="1" id="KW-1133">Transmembrane helix</keyword>
<evidence type="ECO:0000313" key="2">
    <source>
        <dbReference type="EMBL" id="SIQ90611.1"/>
    </source>
</evidence>
<dbReference type="Pfam" id="PF13858">
    <property type="entry name" value="DUF4199"/>
    <property type="match status" value="1"/>
</dbReference>
<keyword evidence="1" id="KW-0472">Membrane</keyword>
<protein>
    <recommendedName>
        <fullName evidence="4">DUF4199 domain-containing protein</fullName>
    </recommendedName>
</protein>
<accession>A0A1N6WKM5</accession>
<organism evidence="2 3">
    <name type="scientific">Pontibacter lucknowensis</name>
    <dbReference type="NCBI Taxonomy" id="1077936"/>
    <lineage>
        <taxon>Bacteria</taxon>
        <taxon>Pseudomonadati</taxon>
        <taxon>Bacteroidota</taxon>
        <taxon>Cytophagia</taxon>
        <taxon>Cytophagales</taxon>
        <taxon>Hymenobacteraceae</taxon>
        <taxon>Pontibacter</taxon>
    </lineage>
</organism>
<keyword evidence="1" id="KW-0812">Transmembrane</keyword>
<feature type="transmembrane region" description="Helical" evidence="1">
    <location>
        <begin position="7"/>
        <end position="28"/>
    </location>
</feature>
<dbReference type="STRING" id="1077936.SAMN05421545_1605"/>
<evidence type="ECO:0000313" key="3">
    <source>
        <dbReference type="Proteomes" id="UP000185924"/>
    </source>
</evidence>
<dbReference type="EMBL" id="FTNM01000002">
    <property type="protein sequence ID" value="SIQ90611.1"/>
    <property type="molecule type" value="Genomic_DNA"/>
</dbReference>
<evidence type="ECO:0008006" key="4">
    <source>
        <dbReference type="Google" id="ProtNLM"/>
    </source>
</evidence>
<gene>
    <name evidence="2" type="ORF">SAMN05421545_1605</name>
</gene>